<gene>
    <name evidence="6" type="ORF">ACFSJ3_05450</name>
</gene>
<dbReference type="Gene3D" id="3.90.1590.10">
    <property type="entry name" value="glutathione-dependent formaldehyde- activating enzyme (gfa)"/>
    <property type="match status" value="1"/>
</dbReference>
<name>A0ABW4XK19_9GAMM</name>
<evidence type="ECO:0000313" key="6">
    <source>
        <dbReference type="EMBL" id="MFD2095424.1"/>
    </source>
</evidence>
<keyword evidence="3" id="KW-0862">Zinc</keyword>
<dbReference type="PANTHER" id="PTHR33337">
    <property type="entry name" value="GFA DOMAIN-CONTAINING PROTEIN"/>
    <property type="match status" value="1"/>
</dbReference>
<feature type="domain" description="CENP-V/GFA" evidence="5">
    <location>
        <begin position="2"/>
        <end position="118"/>
    </location>
</feature>
<reference evidence="7" key="1">
    <citation type="journal article" date="2019" name="Int. J. Syst. Evol. Microbiol.">
        <title>The Global Catalogue of Microorganisms (GCM) 10K type strain sequencing project: providing services to taxonomists for standard genome sequencing and annotation.</title>
        <authorList>
            <consortium name="The Broad Institute Genomics Platform"/>
            <consortium name="The Broad Institute Genome Sequencing Center for Infectious Disease"/>
            <person name="Wu L."/>
            <person name="Ma J."/>
        </authorList>
    </citation>
    <scope>NUCLEOTIDE SEQUENCE [LARGE SCALE GENOMIC DNA]</scope>
    <source>
        <strain evidence="7">CGMCC 1.10992</strain>
    </source>
</reference>
<dbReference type="InterPro" id="IPR011057">
    <property type="entry name" value="Mss4-like_sf"/>
</dbReference>
<dbReference type="EMBL" id="JBHUHT010000009">
    <property type="protein sequence ID" value="MFD2095424.1"/>
    <property type="molecule type" value="Genomic_DNA"/>
</dbReference>
<protein>
    <submittedName>
        <fullName evidence="6">GFA family protein</fullName>
    </submittedName>
</protein>
<dbReference type="Pfam" id="PF04828">
    <property type="entry name" value="GFA"/>
    <property type="match status" value="1"/>
</dbReference>
<evidence type="ECO:0000256" key="4">
    <source>
        <dbReference type="ARBA" id="ARBA00023239"/>
    </source>
</evidence>
<comment type="similarity">
    <text evidence="1">Belongs to the Gfa family.</text>
</comment>
<dbReference type="InterPro" id="IPR006913">
    <property type="entry name" value="CENP-V/GFA"/>
</dbReference>
<proteinExistence type="inferred from homology"/>
<organism evidence="6 7">
    <name type="scientific">Corallincola platygyrae</name>
    <dbReference type="NCBI Taxonomy" id="1193278"/>
    <lineage>
        <taxon>Bacteria</taxon>
        <taxon>Pseudomonadati</taxon>
        <taxon>Pseudomonadota</taxon>
        <taxon>Gammaproteobacteria</taxon>
        <taxon>Alteromonadales</taxon>
        <taxon>Psychromonadaceae</taxon>
        <taxon>Corallincola</taxon>
    </lineage>
</organism>
<evidence type="ECO:0000259" key="5">
    <source>
        <dbReference type="PROSITE" id="PS51891"/>
    </source>
</evidence>
<dbReference type="Proteomes" id="UP001597380">
    <property type="component" value="Unassembled WGS sequence"/>
</dbReference>
<dbReference type="SUPFAM" id="SSF51316">
    <property type="entry name" value="Mss4-like"/>
    <property type="match status" value="1"/>
</dbReference>
<evidence type="ECO:0000256" key="3">
    <source>
        <dbReference type="ARBA" id="ARBA00022833"/>
    </source>
</evidence>
<keyword evidence="2" id="KW-0479">Metal-binding</keyword>
<comment type="caution">
    <text evidence="6">The sequence shown here is derived from an EMBL/GenBank/DDBJ whole genome shotgun (WGS) entry which is preliminary data.</text>
</comment>
<sequence>MATGECNCGAVGYEIAEELSDVYVCHCSICRRSTGSGGIAVVAVNKAQFRWTKGEDQIQTWHKPGHDWQTRFCKTCGSTLPGDNDDERMYVPVGTLIEGADNLKVAHHIWVDSKADWEEIGDDGKQHPKAFGA</sequence>
<accession>A0ABW4XK19</accession>
<dbReference type="RefSeq" id="WP_345338593.1">
    <property type="nucleotide sequence ID" value="NZ_BAABLI010000006.1"/>
</dbReference>
<dbReference type="PROSITE" id="PS51891">
    <property type="entry name" value="CENP_V_GFA"/>
    <property type="match status" value="1"/>
</dbReference>
<keyword evidence="4" id="KW-0456">Lyase</keyword>
<evidence type="ECO:0000256" key="2">
    <source>
        <dbReference type="ARBA" id="ARBA00022723"/>
    </source>
</evidence>
<keyword evidence="7" id="KW-1185">Reference proteome</keyword>
<dbReference type="PANTHER" id="PTHR33337:SF40">
    <property type="entry name" value="CENP-V_GFA DOMAIN-CONTAINING PROTEIN-RELATED"/>
    <property type="match status" value="1"/>
</dbReference>
<evidence type="ECO:0000313" key="7">
    <source>
        <dbReference type="Proteomes" id="UP001597380"/>
    </source>
</evidence>
<evidence type="ECO:0000256" key="1">
    <source>
        <dbReference type="ARBA" id="ARBA00005495"/>
    </source>
</evidence>